<gene>
    <name evidence="2" type="ORF">SAMN06296036_102228</name>
</gene>
<dbReference type="InterPro" id="IPR010982">
    <property type="entry name" value="Lambda_DNA-bd_dom_sf"/>
</dbReference>
<dbReference type="Proteomes" id="UP000192907">
    <property type="component" value="Unassembled WGS sequence"/>
</dbReference>
<evidence type="ECO:0000259" key="1">
    <source>
        <dbReference type="PROSITE" id="PS50943"/>
    </source>
</evidence>
<keyword evidence="3" id="KW-1185">Reference proteome</keyword>
<dbReference type="Gene3D" id="1.10.260.40">
    <property type="entry name" value="lambda repressor-like DNA-binding domains"/>
    <property type="match status" value="1"/>
</dbReference>
<reference evidence="3" key="1">
    <citation type="submission" date="2017-04" db="EMBL/GenBank/DDBJ databases">
        <authorList>
            <person name="Varghese N."/>
            <person name="Submissions S."/>
        </authorList>
    </citation>
    <scope>NUCLEOTIDE SEQUENCE [LARGE SCALE GENOMIC DNA]</scope>
    <source>
        <strain evidence="3">RKEM611</strain>
    </source>
</reference>
<proteinExistence type="predicted"/>
<dbReference type="CDD" id="cd00093">
    <property type="entry name" value="HTH_XRE"/>
    <property type="match status" value="1"/>
</dbReference>
<evidence type="ECO:0000313" key="3">
    <source>
        <dbReference type="Proteomes" id="UP000192907"/>
    </source>
</evidence>
<sequence>MDQISTLIRFLRHTRNLTQEALSETVGIDYRHYQRIESGNVSIRLETIDRIVTGLNMSLSEFFKVHDHIEHVKEIPPPSHEVALTLLALFLRAQNKNLPKQLYDHVLAYDDALRRGRPQELNFLPIPIFKTSIDGRILYLNEAAKEVYPRKCSVIRPHFLAQQCNSCSWSCEPYREAVPEPETIFQSDIACLEPKWTRLFFWGHRQSPGNHYYLTCICEDLSAASEDS</sequence>
<dbReference type="STRING" id="1513793.SAMN06296036_102228"/>
<protein>
    <submittedName>
        <fullName evidence="2">Helix-turn-helix</fullName>
    </submittedName>
</protein>
<evidence type="ECO:0000313" key="2">
    <source>
        <dbReference type="EMBL" id="SME95634.1"/>
    </source>
</evidence>
<dbReference type="OrthoDB" id="3542608at2"/>
<dbReference type="InterPro" id="IPR001387">
    <property type="entry name" value="Cro/C1-type_HTH"/>
</dbReference>
<accession>A0A1Y6B9D2</accession>
<name>A0A1Y6B9D2_9BACT</name>
<feature type="domain" description="HTH cro/C1-type" evidence="1">
    <location>
        <begin position="8"/>
        <end position="62"/>
    </location>
</feature>
<dbReference type="RefSeq" id="WP_132315312.1">
    <property type="nucleotide sequence ID" value="NZ_FWZT01000002.1"/>
</dbReference>
<dbReference type="GO" id="GO:0003677">
    <property type="term" value="F:DNA binding"/>
    <property type="evidence" value="ECO:0007669"/>
    <property type="project" value="InterPro"/>
</dbReference>
<dbReference type="EMBL" id="FWZT01000002">
    <property type="protein sequence ID" value="SME95634.1"/>
    <property type="molecule type" value="Genomic_DNA"/>
</dbReference>
<dbReference type="SMART" id="SM00530">
    <property type="entry name" value="HTH_XRE"/>
    <property type="match status" value="1"/>
</dbReference>
<dbReference type="AlphaFoldDB" id="A0A1Y6B9D2"/>
<dbReference type="SUPFAM" id="SSF47413">
    <property type="entry name" value="lambda repressor-like DNA-binding domains"/>
    <property type="match status" value="1"/>
</dbReference>
<organism evidence="2 3">
    <name type="scientific">Pseudobacteriovorax antillogorgiicola</name>
    <dbReference type="NCBI Taxonomy" id="1513793"/>
    <lineage>
        <taxon>Bacteria</taxon>
        <taxon>Pseudomonadati</taxon>
        <taxon>Bdellovibrionota</taxon>
        <taxon>Oligoflexia</taxon>
        <taxon>Oligoflexales</taxon>
        <taxon>Pseudobacteriovoracaceae</taxon>
        <taxon>Pseudobacteriovorax</taxon>
    </lineage>
</organism>
<dbReference type="Pfam" id="PF01381">
    <property type="entry name" value="HTH_3"/>
    <property type="match status" value="1"/>
</dbReference>
<dbReference type="PROSITE" id="PS50943">
    <property type="entry name" value="HTH_CROC1"/>
    <property type="match status" value="1"/>
</dbReference>